<evidence type="ECO:0000313" key="2">
    <source>
        <dbReference type="Proteomes" id="UP001501251"/>
    </source>
</evidence>
<dbReference type="Proteomes" id="UP001501251">
    <property type="component" value="Unassembled WGS sequence"/>
</dbReference>
<evidence type="ECO:0000313" key="1">
    <source>
        <dbReference type="EMBL" id="GAA4182588.1"/>
    </source>
</evidence>
<sequence length="214" mass="23641">MTPLAGEDTETRDHWWWRPGWRPGRSFYTWHFLVDDQPELHEFVARIRSDLDKVAALDPIPSQWLHMTTQGVGFADEVSQEDLAAIGAAATERLANLGPIEVRLGSVLADAEGVHLPVRPVEAVAVVRQAVREAIGEVWGEGRVPESAEGFHPHVSLAYANTSGVPLAPIREALSRYADVVPLTLRRVALIDLNRDEGYRWRTVLTSSLGLPGS</sequence>
<gene>
    <name evidence="1" type="ORF">GCM10022252_08720</name>
</gene>
<proteinExistence type="predicted"/>
<dbReference type="SUPFAM" id="SSF55144">
    <property type="entry name" value="LigT-like"/>
    <property type="match status" value="1"/>
</dbReference>
<evidence type="ECO:0008006" key="3">
    <source>
        <dbReference type="Google" id="ProtNLM"/>
    </source>
</evidence>
<dbReference type="InterPro" id="IPR009097">
    <property type="entry name" value="Cyclic_Pdiesterase"/>
</dbReference>
<accession>A0ABP8AEA9</accession>
<dbReference type="EMBL" id="BAABAQ010000001">
    <property type="protein sequence ID" value="GAA4182588.1"/>
    <property type="molecule type" value="Genomic_DNA"/>
</dbReference>
<organism evidence="1 2">
    <name type="scientific">Streptosporangium oxazolinicum</name>
    <dbReference type="NCBI Taxonomy" id="909287"/>
    <lineage>
        <taxon>Bacteria</taxon>
        <taxon>Bacillati</taxon>
        <taxon>Actinomycetota</taxon>
        <taxon>Actinomycetes</taxon>
        <taxon>Streptosporangiales</taxon>
        <taxon>Streptosporangiaceae</taxon>
        <taxon>Streptosporangium</taxon>
    </lineage>
</organism>
<comment type="caution">
    <text evidence="1">The sequence shown here is derived from an EMBL/GenBank/DDBJ whole genome shotgun (WGS) entry which is preliminary data.</text>
</comment>
<dbReference type="Pfam" id="PF13563">
    <property type="entry name" value="2_5_RNA_ligase2"/>
    <property type="match status" value="1"/>
</dbReference>
<reference evidence="2" key="1">
    <citation type="journal article" date="2019" name="Int. J. Syst. Evol. Microbiol.">
        <title>The Global Catalogue of Microorganisms (GCM) 10K type strain sequencing project: providing services to taxonomists for standard genome sequencing and annotation.</title>
        <authorList>
            <consortium name="The Broad Institute Genomics Platform"/>
            <consortium name="The Broad Institute Genome Sequencing Center for Infectious Disease"/>
            <person name="Wu L."/>
            <person name="Ma J."/>
        </authorList>
    </citation>
    <scope>NUCLEOTIDE SEQUENCE [LARGE SCALE GENOMIC DNA]</scope>
    <source>
        <strain evidence="2">JCM 17388</strain>
    </source>
</reference>
<keyword evidence="2" id="KW-1185">Reference proteome</keyword>
<dbReference type="Gene3D" id="3.90.1140.10">
    <property type="entry name" value="Cyclic phosphodiesterase"/>
    <property type="match status" value="1"/>
</dbReference>
<protein>
    <recommendedName>
        <fullName evidence="3">2'-5' RNA ligase family protein</fullName>
    </recommendedName>
</protein>
<name>A0ABP8AEA9_9ACTN</name>